<gene>
    <name evidence="2" type="ORF">P154DRAFT_605210</name>
</gene>
<dbReference type="EMBL" id="ML977610">
    <property type="protein sequence ID" value="KAF1997745.1"/>
    <property type="molecule type" value="Genomic_DNA"/>
</dbReference>
<dbReference type="Proteomes" id="UP000799779">
    <property type="component" value="Unassembled WGS sequence"/>
</dbReference>
<accession>A0A6A5WF03</accession>
<name>A0A6A5WF03_9PLEO</name>
<feature type="compositionally biased region" description="Polar residues" evidence="1">
    <location>
        <begin position="149"/>
        <end position="165"/>
    </location>
</feature>
<evidence type="ECO:0000313" key="2">
    <source>
        <dbReference type="EMBL" id="KAF1997745.1"/>
    </source>
</evidence>
<proteinExistence type="predicted"/>
<reference evidence="2" key="1">
    <citation type="journal article" date="2020" name="Stud. Mycol.">
        <title>101 Dothideomycetes genomes: a test case for predicting lifestyles and emergence of pathogens.</title>
        <authorList>
            <person name="Haridas S."/>
            <person name="Albert R."/>
            <person name="Binder M."/>
            <person name="Bloem J."/>
            <person name="Labutti K."/>
            <person name="Salamov A."/>
            <person name="Andreopoulos B."/>
            <person name="Baker S."/>
            <person name="Barry K."/>
            <person name="Bills G."/>
            <person name="Bluhm B."/>
            <person name="Cannon C."/>
            <person name="Castanera R."/>
            <person name="Culley D."/>
            <person name="Daum C."/>
            <person name="Ezra D."/>
            <person name="Gonzalez J."/>
            <person name="Henrissat B."/>
            <person name="Kuo A."/>
            <person name="Liang C."/>
            <person name="Lipzen A."/>
            <person name="Lutzoni F."/>
            <person name="Magnuson J."/>
            <person name="Mondo S."/>
            <person name="Nolan M."/>
            <person name="Ohm R."/>
            <person name="Pangilinan J."/>
            <person name="Park H.-J."/>
            <person name="Ramirez L."/>
            <person name="Alfaro M."/>
            <person name="Sun H."/>
            <person name="Tritt A."/>
            <person name="Yoshinaga Y."/>
            <person name="Zwiers L.-H."/>
            <person name="Turgeon B."/>
            <person name="Goodwin S."/>
            <person name="Spatafora J."/>
            <person name="Crous P."/>
            <person name="Grigoriev I."/>
        </authorList>
    </citation>
    <scope>NUCLEOTIDE SEQUENCE</scope>
    <source>
        <strain evidence="2">CBS 123094</strain>
    </source>
</reference>
<evidence type="ECO:0000256" key="1">
    <source>
        <dbReference type="SAM" id="MobiDB-lite"/>
    </source>
</evidence>
<feature type="region of interest" description="Disordered" evidence="1">
    <location>
        <begin position="142"/>
        <end position="172"/>
    </location>
</feature>
<feature type="region of interest" description="Disordered" evidence="1">
    <location>
        <begin position="1"/>
        <end position="29"/>
    </location>
</feature>
<evidence type="ECO:0000313" key="3">
    <source>
        <dbReference type="Proteomes" id="UP000799779"/>
    </source>
</evidence>
<organism evidence="2 3">
    <name type="scientific">Amniculicola lignicola CBS 123094</name>
    <dbReference type="NCBI Taxonomy" id="1392246"/>
    <lineage>
        <taxon>Eukaryota</taxon>
        <taxon>Fungi</taxon>
        <taxon>Dikarya</taxon>
        <taxon>Ascomycota</taxon>
        <taxon>Pezizomycotina</taxon>
        <taxon>Dothideomycetes</taxon>
        <taxon>Pleosporomycetidae</taxon>
        <taxon>Pleosporales</taxon>
        <taxon>Amniculicolaceae</taxon>
        <taxon>Amniculicola</taxon>
    </lineage>
</organism>
<keyword evidence="3" id="KW-1185">Reference proteome</keyword>
<sequence>MSPPCFQNVLYPREDSPLAMPSPWNPRKQAQNREWMIEFKFPPDHAPDDELDNFPITSPGYPIPQRHPTLSTIHETRESGDASEYIPSIEVTSPVKTTQEQAPGLAFVFPPTRQNIPITDEGLSDAASLAQGWRARALEEARPPIPINEPNNTASSTLHPGTSTPRNKRKVPAHNRDLSGLLHGYTPVSSRAAEYESFPAFRARSTTPGGVHRRNGSISSLISNPNEVTVGRVVQLTPDLEGQRLGLNQKQNSVFSALSVMWRGGPK</sequence>
<protein>
    <submittedName>
        <fullName evidence="2">Uncharacterized protein</fullName>
    </submittedName>
</protein>
<dbReference type="AlphaFoldDB" id="A0A6A5WF03"/>